<keyword evidence="5 8" id="KW-0812">Transmembrane</keyword>
<dbReference type="PANTHER" id="PTHR33908">
    <property type="entry name" value="MANNOSYLTRANSFERASE YKCB-RELATED"/>
    <property type="match status" value="1"/>
</dbReference>
<keyword evidence="3" id="KW-0328">Glycosyltransferase</keyword>
<keyword evidence="4" id="KW-0808">Transferase</keyword>
<feature type="transmembrane region" description="Helical" evidence="8">
    <location>
        <begin position="275"/>
        <end position="299"/>
    </location>
</feature>
<feature type="transmembrane region" description="Helical" evidence="8">
    <location>
        <begin position="378"/>
        <end position="403"/>
    </location>
</feature>
<dbReference type="Pfam" id="PF13231">
    <property type="entry name" value="PMT_2"/>
    <property type="match status" value="1"/>
</dbReference>
<organism evidence="10 11">
    <name type="scientific">Enhygromyxa salina</name>
    <dbReference type="NCBI Taxonomy" id="215803"/>
    <lineage>
        <taxon>Bacteria</taxon>
        <taxon>Pseudomonadati</taxon>
        <taxon>Myxococcota</taxon>
        <taxon>Polyangia</taxon>
        <taxon>Nannocystales</taxon>
        <taxon>Nannocystaceae</taxon>
        <taxon>Enhygromyxa</taxon>
    </lineage>
</organism>
<keyword evidence="6 8" id="KW-1133">Transmembrane helix</keyword>
<evidence type="ECO:0000256" key="2">
    <source>
        <dbReference type="ARBA" id="ARBA00022475"/>
    </source>
</evidence>
<reference evidence="10 11" key="1">
    <citation type="submission" date="2014-12" db="EMBL/GenBank/DDBJ databases">
        <title>Genome assembly of Enhygromyxa salina DSM 15201.</title>
        <authorList>
            <person name="Sharma G."/>
            <person name="Subramanian S."/>
        </authorList>
    </citation>
    <scope>NUCLEOTIDE SEQUENCE [LARGE SCALE GENOMIC DNA]</scope>
    <source>
        <strain evidence="10 11">DSM 15201</strain>
    </source>
</reference>
<evidence type="ECO:0000259" key="9">
    <source>
        <dbReference type="Pfam" id="PF13231"/>
    </source>
</evidence>
<evidence type="ECO:0000256" key="6">
    <source>
        <dbReference type="ARBA" id="ARBA00022989"/>
    </source>
</evidence>
<comment type="subcellular location">
    <subcellularLocation>
        <location evidence="1">Cell membrane</location>
        <topology evidence="1">Multi-pass membrane protein</topology>
    </subcellularLocation>
</comment>
<dbReference type="InterPro" id="IPR050297">
    <property type="entry name" value="LipidA_mod_glycosyltrf_83"/>
</dbReference>
<sequence>MSARDQDPRRHLLALLLLLVCGALLWTSERDRSVTADEQLHMIRGHAFWWTHDTRLSYAHPPLANAITSLPYAGRAKDPWGLGVHPDGEPRELRARSLDPELTHAEAIPLLSGWDDEQPLYVSTGYFRHDFPTARAELTGGRRMMMLWTLALGLFIYVWCERRWGWLAAIISLGLYTVHPTLLAHGRLVTTDMPMTAMAFASVAALIGWIERPGWDRVALFGLASTLMVLSKHSGVAFVVVMSAIVLGAALGGFGGFAPAATSSAASGRARARRVALVGAQLVLVAAVMILALDAIYMFDRVGLSVAQILAEPEPHNWISDKFDDQMLERSPLAKLPSSWRLPFPYTWLVGVATVSVQNGMGHGHYFFGMRAHAGHPLYFPVMIFAKTPTGLLVLLVAGAGLVIARARAGLRPSLGTSVLVLFSAVTLASACASSINIGVRHVLPLMPIMIVLAGRTGQLLIERASGVPRWLAAGRRAPALVLACLLGCAGGAAWTFPAWLGDFNAVVGGPAGGHRISVIGEDWGQDLGDLATLAEQQGWTQITYNTSFPLRREELESRGLKVRKIGCDKPYAGPDPVVIHLSDWVRRRQCFAWLGERAPSFVVNEHLLVFTPE</sequence>
<keyword evidence="7 8" id="KW-0472">Membrane</keyword>
<evidence type="ECO:0000256" key="4">
    <source>
        <dbReference type="ARBA" id="ARBA00022679"/>
    </source>
</evidence>
<dbReference type="GO" id="GO:0009103">
    <property type="term" value="P:lipopolysaccharide biosynthetic process"/>
    <property type="evidence" value="ECO:0007669"/>
    <property type="project" value="UniProtKB-ARBA"/>
</dbReference>
<evidence type="ECO:0000313" key="11">
    <source>
        <dbReference type="Proteomes" id="UP000031599"/>
    </source>
</evidence>
<feature type="transmembrane region" description="Helical" evidence="8">
    <location>
        <begin position="481"/>
        <end position="501"/>
    </location>
</feature>
<evidence type="ECO:0000256" key="5">
    <source>
        <dbReference type="ARBA" id="ARBA00022692"/>
    </source>
</evidence>
<dbReference type="InterPro" id="IPR038731">
    <property type="entry name" value="RgtA/B/C-like"/>
</dbReference>
<gene>
    <name evidence="10" type="ORF">DB30_00517</name>
</gene>
<dbReference type="AlphaFoldDB" id="A0A0C1Z677"/>
<evidence type="ECO:0000256" key="1">
    <source>
        <dbReference type="ARBA" id="ARBA00004651"/>
    </source>
</evidence>
<evidence type="ECO:0000256" key="7">
    <source>
        <dbReference type="ARBA" id="ARBA00023136"/>
    </source>
</evidence>
<keyword evidence="2" id="KW-1003">Cell membrane</keyword>
<feature type="transmembrane region" description="Helical" evidence="8">
    <location>
        <begin position="164"/>
        <end position="183"/>
    </location>
</feature>
<dbReference type="Proteomes" id="UP000031599">
    <property type="component" value="Unassembled WGS sequence"/>
</dbReference>
<name>A0A0C1Z677_9BACT</name>
<dbReference type="EMBL" id="JMCC02000106">
    <property type="protein sequence ID" value="KIG13139.1"/>
    <property type="molecule type" value="Genomic_DNA"/>
</dbReference>
<dbReference type="GO" id="GO:0016763">
    <property type="term" value="F:pentosyltransferase activity"/>
    <property type="evidence" value="ECO:0007669"/>
    <property type="project" value="TreeGrafter"/>
</dbReference>
<dbReference type="GO" id="GO:0005886">
    <property type="term" value="C:plasma membrane"/>
    <property type="evidence" value="ECO:0007669"/>
    <property type="project" value="UniProtKB-SubCell"/>
</dbReference>
<dbReference type="RefSeq" id="WP_052556299.1">
    <property type="nucleotide sequence ID" value="NZ_JMCC02000106.1"/>
</dbReference>
<feature type="transmembrane region" description="Helical" evidence="8">
    <location>
        <begin position="415"/>
        <end position="436"/>
    </location>
</feature>
<protein>
    <recommendedName>
        <fullName evidence="9">Glycosyltransferase RgtA/B/C/D-like domain-containing protein</fullName>
    </recommendedName>
</protein>
<proteinExistence type="predicted"/>
<accession>A0A0C1Z677</accession>
<evidence type="ECO:0000256" key="3">
    <source>
        <dbReference type="ARBA" id="ARBA00022676"/>
    </source>
</evidence>
<comment type="caution">
    <text evidence="10">The sequence shown here is derived from an EMBL/GenBank/DDBJ whole genome shotgun (WGS) entry which is preliminary data.</text>
</comment>
<feature type="domain" description="Glycosyltransferase RgtA/B/C/D-like" evidence="9">
    <location>
        <begin position="141"/>
        <end position="246"/>
    </location>
</feature>
<feature type="transmembrane region" description="Helical" evidence="8">
    <location>
        <begin position="235"/>
        <end position="254"/>
    </location>
</feature>
<evidence type="ECO:0000313" key="10">
    <source>
        <dbReference type="EMBL" id="KIG13139.1"/>
    </source>
</evidence>
<dbReference type="PANTHER" id="PTHR33908:SF11">
    <property type="entry name" value="MEMBRANE PROTEIN"/>
    <property type="match status" value="1"/>
</dbReference>
<evidence type="ECO:0000256" key="8">
    <source>
        <dbReference type="SAM" id="Phobius"/>
    </source>
</evidence>